<dbReference type="EnsemblMetazoa" id="AAEL011557-RA">
    <property type="protein sequence ID" value="AAEL011557-PA"/>
    <property type="gene ID" value="AAEL011557"/>
</dbReference>
<reference evidence="3 4" key="1">
    <citation type="submission" date="2017-06" db="EMBL/GenBank/DDBJ databases">
        <title>Aedes aegypti genome working group (AGWG) sequencing and assembly.</title>
        <authorList>
            <consortium name="Aedes aegypti Genome Working Group (AGWG)"/>
            <person name="Matthews B.J."/>
        </authorList>
    </citation>
    <scope>NUCLEOTIDE SEQUENCE [LARGE SCALE GENOMIC DNA]</scope>
    <source>
        <strain evidence="3 4">LVP_AGWG</strain>
    </source>
</reference>
<dbReference type="EC" id="3.4.24.-" evidence="2"/>
<proteinExistence type="predicted"/>
<protein>
    <recommendedName>
        <fullName evidence="2">Metalloendopeptidase</fullName>
        <ecNumber evidence="2">3.4.24.-</ecNumber>
    </recommendedName>
</protein>
<dbReference type="SUPFAM" id="SSF55486">
    <property type="entry name" value="Metalloproteases ('zincins'), catalytic domain"/>
    <property type="match status" value="1"/>
</dbReference>
<dbReference type="InterPro" id="IPR001506">
    <property type="entry name" value="Peptidase_M12A"/>
</dbReference>
<comment type="cofactor">
    <cofactor evidence="1 2">
        <name>Zn(2+)</name>
        <dbReference type="ChEBI" id="CHEBI:29105"/>
    </cofactor>
    <text evidence="1 2">Binds 1 zinc ion per subunit.</text>
</comment>
<dbReference type="GO" id="GO:0004222">
    <property type="term" value="F:metalloendopeptidase activity"/>
    <property type="evidence" value="ECO:0007669"/>
    <property type="project" value="UniProtKB-UniRule"/>
</dbReference>
<dbReference type="InterPro" id="IPR006026">
    <property type="entry name" value="Peptidase_Metallo"/>
</dbReference>
<keyword evidence="4" id="KW-1185">Reference proteome</keyword>
<keyword evidence="2" id="KW-0378">Hydrolase</keyword>
<comment type="caution">
    <text evidence="1">Lacks conserved residue(s) required for the propagation of feature annotation.</text>
</comment>
<keyword evidence="2" id="KW-0645">Protease</keyword>
<dbReference type="CDD" id="cd04280">
    <property type="entry name" value="ZnMc_astacin_like"/>
    <property type="match status" value="1"/>
</dbReference>
<keyword evidence="2" id="KW-0482">Metalloprotease</keyword>
<keyword evidence="1 2" id="KW-0479">Metal-binding</keyword>
<evidence type="ECO:0000313" key="4">
    <source>
        <dbReference type="Proteomes" id="UP000008820"/>
    </source>
</evidence>
<evidence type="ECO:0000256" key="2">
    <source>
        <dbReference type="RuleBase" id="RU361183"/>
    </source>
</evidence>
<keyword evidence="2" id="KW-0732">Signal</keyword>
<dbReference type="PRINTS" id="PR00480">
    <property type="entry name" value="ASTACIN"/>
</dbReference>
<dbReference type="InterPro" id="IPR024079">
    <property type="entry name" value="MetalloPept_cat_dom_sf"/>
</dbReference>
<feature type="binding site" evidence="1">
    <location>
        <position position="147"/>
    </location>
    <ligand>
        <name>Zn(2+)</name>
        <dbReference type="ChEBI" id="CHEBI:29105"/>
        <note>catalytic</note>
    </ligand>
</feature>
<dbReference type="InterPro" id="IPR034035">
    <property type="entry name" value="Astacin-like_dom"/>
</dbReference>
<dbReference type="VEuPathDB" id="VectorBase:AAEL011557"/>
<dbReference type="GO" id="GO:0006508">
    <property type="term" value="P:proteolysis"/>
    <property type="evidence" value="ECO:0007669"/>
    <property type="project" value="UniProtKB-KW"/>
</dbReference>
<evidence type="ECO:0000256" key="1">
    <source>
        <dbReference type="PROSITE-ProRule" id="PRU01211"/>
    </source>
</evidence>
<feature type="binding site" evidence="1">
    <location>
        <position position="143"/>
    </location>
    <ligand>
        <name>Zn(2+)</name>
        <dbReference type="ChEBI" id="CHEBI:29105"/>
        <note>catalytic</note>
    </ligand>
</feature>
<dbReference type="InParanoid" id="A0A1S4FTP8"/>
<dbReference type="OrthoDB" id="291007at2759"/>
<feature type="signal peptide" evidence="2">
    <location>
        <begin position="1"/>
        <end position="20"/>
    </location>
</feature>
<reference evidence="3" key="2">
    <citation type="submission" date="2021-02" db="UniProtKB">
        <authorList>
            <consortium name="EnsemblMetazoa"/>
        </authorList>
    </citation>
    <scope>IDENTIFICATION</scope>
    <source>
        <strain evidence="3">LVP_AGWG</strain>
    </source>
</reference>
<feature type="chain" id="PRO_5036529626" description="Metalloendopeptidase" evidence="2">
    <location>
        <begin position="21"/>
        <end position="245"/>
    </location>
</feature>
<name>A0A1S4FTP8_AEDAE</name>
<dbReference type="AlphaFoldDB" id="A0A1S4FTP8"/>
<gene>
    <name evidence="3" type="primary">5574952</name>
</gene>
<evidence type="ECO:0000313" key="3">
    <source>
        <dbReference type="EnsemblMetazoa" id="AAEL011557-PA"/>
    </source>
</evidence>
<dbReference type="Gene3D" id="3.40.390.10">
    <property type="entry name" value="Collagenase (Catalytic Domain)"/>
    <property type="match status" value="1"/>
</dbReference>
<keyword evidence="1 2" id="KW-0862">Zinc</keyword>
<accession>A0A1S4FTP8</accession>
<dbReference type="Pfam" id="PF01400">
    <property type="entry name" value="Astacin"/>
    <property type="match status" value="1"/>
</dbReference>
<dbReference type="PROSITE" id="PS51864">
    <property type="entry name" value="ASTACIN"/>
    <property type="match status" value="1"/>
</dbReference>
<feature type="binding site" evidence="1">
    <location>
        <position position="153"/>
    </location>
    <ligand>
        <name>Zn(2+)</name>
        <dbReference type="ChEBI" id="CHEBI:29105"/>
        <note>catalytic</note>
    </ligand>
</feature>
<dbReference type="PANTHER" id="PTHR10127:SF814">
    <property type="entry name" value="MEPRIN A SUBUNIT BETA"/>
    <property type="match status" value="1"/>
</dbReference>
<organism evidence="3 4">
    <name type="scientific">Aedes aegypti</name>
    <name type="common">Yellowfever mosquito</name>
    <name type="synonym">Culex aegypti</name>
    <dbReference type="NCBI Taxonomy" id="7159"/>
    <lineage>
        <taxon>Eukaryota</taxon>
        <taxon>Metazoa</taxon>
        <taxon>Ecdysozoa</taxon>
        <taxon>Arthropoda</taxon>
        <taxon>Hexapoda</taxon>
        <taxon>Insecta</taxon>
        <taxon>Pterygota</taxon>
        <taxon>Neoptera</taxon>
        <taxon>Endopterygota</taxon>
        <taxon>Diptera</taxon>
        <taxon>Nematocera</taxon>
        <taxon>Culicoidea</taxon>
        <taxon>Culicidae</taxon>
        <taxon>Culicinae</taxon>
        <taxon>Aedini</taxon>
        <taxon>Aedes</taxon>
        <taxon>Stegomyia</taxon>
    </lineage>
</organism>
<dbReference type="Proteomes" id="UP000008820">
    <property type="component" value="Chromosome 3"/>
</dbReference>
<sequence length="245" mass="27110">MKNLTVGALLMVVCAALVNGSHYHPYEEIGQLLDGDLLVKGETGVSGANGDARGQPTKWTESTIPYQFDGSFTENQKAIVLEAMQVIQDASCVRFTPKQDQHKNYVSITTDQSGCWASLGMQGGQQLMNLDPRGCIHKGAVLHQLMHLLGFIHPDSRPDRDLYVKIQLGNVLNHERPNFEKVPSGSFDDFGLTYDYESILHRSGMAFSSTGGDTIVPLHDDIELGQREALSVKDIRKLNKMYCLD</sequence>
<dbReference type="GO" id="GO:0008270">
    <property type="term" value="F:zinc ion binding"/>
    <property type="evidence" value="ECO:0007669"/>
    <property type="project" value="UniProtKB-UniRule"/>
</dbReference>
<dbReference type="SMART" id="SM00235">
    <property type="entry name" value="ZnMc"/>
    <property type="match status" value="1"/>
</dbReference>
<dbReference type="PANTHER" id="PTHR10127">
    <property type="entry name" value="DISCOIDIN, CUB, EGF, LAMININ , AND ZINC METALLOPROTEASE DOMAIN CONTAINING"/>
    <property type="match status" value="1"/>
</dbReference>